<feature type="domain" description="RRM" evidence="3">
    <location>
        <begin position="107"/>
        <end position="184"/>
    </location>
</feature>
<feature type="domain" description="RRM" evidence="3">
    <location>
        <begin position="247"/>
        <end position="327"/>
    </location>
</feature>
<dbReference type="InterPro" id="IPR050502">
    <property type="entry name" value="Euk_RNA-bind_prot"/>
</dbReference>
<feature type="domain" description="RRM" evidence="3">
    <location>
        <begin position="16"/>
        <end position="90"/>
    </location>
</feature>
<evidence type="ECO:0000256" key="2">
    <source>
        <dbReference type="PROSITE-ProRule" id="PRU00176"/>
    </source>
</evidence>
<evidence type="ECO:0000259" key="3">
    <source>
        <dbReference type="PROSITE" id="PS50102"/>
    </source>
</evidence>
<keyword evidence="5" id="KW-1185">Reference proteome</keyword>
<proteinExistence type="predicted"/>
<name>A0A371CS73_9APHY</name>
<dbReference type="Proteomes" id="UP000256964">
    <property type="component" value="Unassembled WGS sequence"/>
</dbReference>
<organism evidence="4 5">
    <name type="scientific">Lentinus brumalis</name>
    <dbReference type="NCBI Taxonomy" id="2498619"/>
    <lineage>
        <taxon>Eukaryota</taxon>
        <taxon>Fungi</taxon>
        <taxon>Dikarya</taxon>
        <taxon>Basidiomycota</taxon>
        <taxon>Agaricomycotina</taxon>
        <taxon>Agaricomycetes</taxon>
        <taxon>Polyporales</taxon>
        <taxon>Polyporaceae</taxon>
        <taxon>Lentinus</taxon>
    </lineage>
</organism>
<gene>
    <name evidence="4" type="ORF">OH76DRAFT_1390894</name>
</gene>
<evidence type="ECO:0000256" key="1">
    <source>
        <dbReference type="ARBA" id="ARBA00022884"/>
    </source>
</evidence>
<dbReference type="STRING" id="139420.A0A371CS73"/>
<dbReference type="GO" id="GO:0003729">
    <property type="term" value="F:mRNA binding"/>
    <property type="evidence" value="ECO:0007669"/>
    <property type="project" value="TreeGrafter"/>
</dbReference>
<dbReference type="Pfam" id="PF00076">
    <property type="entry name" value="RRM_1"/>
    <property type="match status" value="2"/>
</dbReference>
<sequence>MPPTPNPLFKFNRDAFSVQVTNVSDGVSKREVFDLFNSLIGGITKCEEAYAAGRRYFALSFSTQDAAKKALCMSGYNVDGSPLTVNVAPAQDVPRASKTGRQPDIRRNLYVLGLPFDLTKAEFAEIFSRFGNVAHAVILATVDNASRRRGFVVMNRHHEAKAAMDGLNRKDIKGHIIDVSWAVVQRSEGFLDGGDRATVLANSSPSPSPAPFDMKTLSPALPPLQASIVVTPPIECPPSASFAAQSSALLVKNLPAALFSQLSDLHPLLGPYGDVKKLELLPPASGDRNHVSAIVEYGSPAQATDAAHALHGQAYSETPISVEFVNVAPSLNDTDGKGGLNPHAPPFVVPTGLPPNTVLTSVTPVYPGTGFSQAGLAALSKGGLVAVDPRSLSRYGTPLLYVPLAGVRPSSAPTSPRYEAASRYAYSSTYRFSTPSSPIMRPSFVA</sequence>
<dbReference type="InterPro" id="IPR000504">
    <property type="entry name" value="RRM_dom"/>
</dbReference>
<dbReference type="InterPro" id="IPR012677">
    <property type="entry name" value="Nucleotide-bd_a/b_plait_sf"/>
</dbReference>
<dbReference type="PANTHER" id="PTHR48025">
    <property type="entry name" value="OS02G0815200 PROTEIN"/>
    <property type="match status" value="1"/>
</dbReference>
<dbReference type="GO" id="GO:0005634">
    <property type="term" value="C:nucleus"/>
    <property type="evidence" value="ECO:0007669"/>
    <property type="project" value="TreeGrafter"/>
</dbReference>
<dbReference type="AlphaFoldDB" id="A0A371CS73"/>
<evidence type="ECO:0000313" key="5">
    <source>
        <dbReference type="Proteomes" id="UP000256964"/>
    </source>
</evidence>
<reference evidence="4 5" key="1">
    <citation type="journal article" date="2018" name="Biotechnol. Biofuels">
        <title>Integrative visual omics of the white-rot fungus Polyporus brumalis exposes the biotechnological potential of its oxidative enzymes for delignifying raw plant biomass.</title>
        <authorList>
            <person name="Miyauchi S."/>
            <person name="Rancon A."/>
            <person name="Drula E."/>
            <person name="Hage H."/>
            <person name="Chaduli D."/>
            <person name="Favel A."/>
            <person name="Grisel S."/>
            <person name="Henrissat B."/>
            <person name="Herpoel-Gimbert I."/>
            <person name="Ruiz-Duenas F.J."/>
            <person name="Chevret D."/>
            <person name="Hainaut M."/>
            <person name="Lin J."/>
            <person name="Wang M."/>
            <person name="Pangilinan J."/>
            <person name="Lipzen A."/>
            <person name="Lesage-Meessen L."/>
            <person name="Navarro D."/>
            <person name="Riley R."/>
            <person name="Grigoriev I.V."/>
            <person name="Zhou S."/>
            <person name="Raouche S."/>
            <person name="Rosso M.N."/>
        </authorList>
    </citation>
    <scope>NUCLEOTIDE SEQUENCE [LARGE SCALE GENOMIC DNA]</scope>
    <source>
        <strain evidence="4 5">BRFM 1820</strain>
    </source>
</reference>
<dbReference type="OrthoDB" id="6159137at2759"/>
<dbReference type="PROSITE" id="PS50102">
    <property type="entry name" value="RRM"/>
    <property type="match status" value="3"/>
</dbReference>
<dbReference type="Gene3D" id="3.30.70.330">
    <property type="match status" value="3"/>
</dbReference>
<dbReference type="EMBL" id="KZ857470">
    <property type="protein sequence ID" value="RDX43131.1"/>
    <property type="molecule type" value="Genomic_DNA"/>
</dbReference>
<keyword evidence="1 2" id="KW-0694">RNA-binding</keyword>
<dbReference type="InterPro" id="IPR035979">
    <property type="entry name" value="RBD_domain_sf"/>
</dbReference>
<dbReference type="SUPFAM" id="SSF54928">
    <property type="entry name" value="RNA-binding domain, RBD"/>
    <property type="match status" value="2"/>
</dbReference>
<evidence type="ECO:0000313" key="4">
    <source>
        <dbReference type="EMBL" id="RDX43131.1"/>
    </source>
</evidence>
<dbReference type="CDD" id="cd00590">
    <property type="entry name" value="RRM_SF"/>
    <property type="match status" value="2"/>
</dbReference>
<dbReference type="SMART" id="SM00360">
    <property type="entry name" value="RRM"/>
    <property type="match status" value="3"/>
</dbReference>
<protein>
    <submittedName>
        <fullName evidence="4">RNA-binding domain-containing protein</fullName>
    </submittedName>
</protein>
<dbReference type="PANTHER" id="PTHR48025:SF1">
    <property type="entry name" value="RRM DOMAIN-CONTAINING PROTEIN"/>
    <property type="match status" value="1"/>
</dbReference>
<accession>A0A371CS73</accession>